<feature type="chain" id="PRO_5037940410" evidence="1">
    <location>
        <begin position="28"/>
        <end position="117"/>
    </location>
</feature>
<proteinExistence type="predicted"/>
<gene>
    <name evidence="2" type="ORF">GCM10008090_04890</name>
</gene>
<organism evidence="2 3">
    <name type="scientific">Arenicella chitinivorans</name>
    <dbReference type="NCBI Taxonomy" id="1329800"/>
    <lineage>
        <taxon>Bacteria</taxon>
        <taxon>Pseudomonadati</taxon>
        <taxon>Pseudomonadota</taxon>
        <taxon>Gammaproteobacteria</taxon>
        <taxon>Arenicellales</taxon>
        <taxon>Arenicellaceae</taxon>
        <taxon>Arenicella</taxon>
    </lineage>
</organism>
<reference evidence="2" key="2">
    <citation type="submission" date="2020-09" db="EMBL/GenBank/DDBJ databases">
        <authorList>
            <person name="Sun Q."/>
            <person name="Kim S."/>
        </authorList>
    </citation>
    <scope>NUCLEOTIDE SEQUENCE</scope>
    <source>
        <strain evidence="2">KCTC 12711</strain>
    </source>
</reference>
<dbReference type="AlphaFoldDB" id="A0A918RGR5"/>
<reference evidence="2" key="1">
    <citation type="journal article" date="2014" name="Int. J. Syst. Evol. Microbiol.">
        <title>Complete genome sequence of Corynebacterium casei LMG S-19264T (=DSM 44701T), isolated from a smear-ripened cheese.</title>
        <authorList>
            <consortium name="US DOE Joint Genome Institute (JGI-PGF)"/>
            <person name="Walter F."/>
            <person name="Albersmeier A."/>
            <person name="Kalinowski J."/>
            <person name="Ruckert C."/>
        </authorList>
    </citation>
    <scope>NUCLEOTIDE SEQUENCE</scope>
    <source>
        <strain evidence="2">KCTC 12711</strain>
    </source>
</reference>
<evidence type="ECO:0000256" key="1">
    <source>
        <dbReference type="SAM" id="SignalP"/>
    </source>
</evidence>
<name>A0A918RGR5_9GAMM</name>
<accession>A0A918RGR5</accession>
<keyword evidence="1" id="KW-0732">Signal</keyword>
<dbReference type="Proteomes" id="UP000614811">
    <property type="component" value="Unassembled WGS sequence"/>
</dbReference>
<comment type="caution">
    <text evidence="2">The sequence shown here is derived from an EMBL/GenBank/DDBJ whole genome shotgun (WGS) entry which is preliminary data.</text>
</comment>
<dbReference type="EMBL" id="BMXA01000001">
    <property type="protein sequence ID" value="GGZ99331.1"/>
    <property type="molecule type" value="Genomic_DNA"/>
</dbReference>
<evidence type="ECO:0000313" key="3">
    <source>
        <dbReference type="Proteomes" id="UP000614811"/>
    </source>
</evidence>
<feature type="signal peptide" evidence="1">
    <location>
        <begin position="1"/>
        <end position="27"/>
    </location>
</feature>
<protein>
    <submittedName>
        <fullName evidence="2">Uncharacterized protein</fullName>
    </submittedName>
</protein>
<sequence length="117" mass="12031">MMNIKTKVKSLAIAALGMTLFAGTANAEPRTAVAKIVKMRPYSTGAYFVTLDSNLLGGAACTTTYRVNSDGAGAKTVIASLLTAYALEQSVQLEVPSGGADCEGFGTPIQSVFMSAS</sequence>
<evidence type="ECO:0000313" key="2">
    <source>
        <dbReference type="EMBL" id="GGZ99331.1"/>
    </source>
</evidence>
<keyword evidence="3" id="KW-1185">Reference proteome</keyword>